<keyword evidence="3" id="KW-1185">Reference proteome</keyword>
<feature type="compositionally biased region" description="Basic and acidic residues" evidence="1">
    <location>
        <begin position="13"/>
        <end position="22"/>
    </location>
</feature>
<dbReference type="EMBL" id="BQNB010017668">
    <property type="protein sequence ID" value="GJT65887.1"/>
    <property type="molecule type" value="Genomic_DNA"/>
</dbReference>
<protein>
    <submittedName>
        <fullName evidence="2">Uncharacterized protein</fullName>
    </submittedName>
</protein>
<feature type="region of interest" description="Disordered" evidence="1">
    <location>
        <begin position="1"/>
        <end position="22"/>
    </location>
</feature>
<comment type="caution">
    <text evidence="2">The sequence shown here is derived from an EMBL/GenBank/DDBJ whole genome shotgun (WGS) entry which is preliminary data.</text>
</comment>
<accession>A0ABQ5FTV0</accession>
<evidence type="ECO:0000313" key="3">
    <source>
        <dbReference type="Proteomes" id="UP001151760"/>
    </source>
</evidence>
<dbReference type="Proteomes" id="UP001151760">
    <property type="component" value="Unassembled WGS sequence"/>
</dbReference>
<sequence length="215" mass="24668">MAPTTRAIGSSRNSREMVDDSTKDFPKFSGEDVKGWILRYEQFFLIDTIAEDQKPVYRVAIIKRFGTVFDDPMAELKNVKYDNSAKDYQDKFDNLLSRVDISMEHSISLYLGGFPTEFEMGYGIPPRKQLTQKEYEEKRAKNLSFYFDKKFIPGHKCEGQLFSLIVLAENEGSEDEFLDADDSLEDIETDGCVILSWVRSPTDGVNLLIQKLDDP</sequence>
<evidence type="ECO:0000313" key="2">
    <source>
        <dbReference type="EMBL" id="GJT65887.1"/>
    </source>
</evidence>
<proteinExistence type="predicted"/>
<name>A0ABQ5FTV0_9ASTR</name>
<reference evidence="2" key="1">
    <citation type="journal article" date="2022" name="Int. J. Mol. Sci.">
        <title>Draft Genome of Tanacetum Coccineum: Genomic Comparison of Closely Related Tanacetum-Family Plants.</title>
        <authorList>
            <person name="Yamashiro T."/>
            <person name="Shiraishi A."/>
            <person name="Nakayama K."/>
            <person name="Satake H."/>
        </authorList>
    </citation>
    <scope>NUCLEOTIDE SEQUENCE</scope>
</reference>
<evidence type="ECO:0000256" key="1">
    <source>
        <dbReference type="SAM" id="MobiDB-lite"/>
    </source>
</evidence>
<gene>
    <name evidence="2" type="ORF">Tco_1017367</name>
</gene>
<organism evidence="2 3">
    <name type="scientific">Tanacetum coccineum</name>
    <dbReference type="NCBI Taxonomy" id="301880"/>
    <lineage>
        <taxon>Eukaryota</taxon>
        <taxon>Viridiplantae</taxon>
        <taxon>Streptophyta</taxon>
        <taxon>Embryophyta</taxon>
        <taxon>Tracheophyta</taxon>
        <taxon>Spermatophyta</taxon>
        <taxon>Magnoliopsida</taxon>
        <taxon>eudicotyledons</taxon>
        <taxon>Gunneridae</taxon>
        <taxon>Pentapetalae</taxon>
        <taxon>asterids</taxon>
        <taxon>campanulids</taxon>
        <taxon>Asterales</taxon>
        <taxon>Asteraceae</taxon>
        <taxon>Asteroideae</taxon>
        <taxon>Anthemideae</taxon>
        <taxon>Anthemidinae</taxon>
        <taxon>Tanacetum</taxon>
    </lineage>
</organism>
<reference evidence="2" key="2">
    <citation type="submission" date="2022-01" db="EMBL/GenBank/DDBJ databases">
        <authorList>
            <person name="Yamashiro T."/>
            <person name="Shiraishi A."/>
            <person name="Satake H."/>
            <person name="Nakayama K."/>
        </authorList>
    </citation>
    <scope>NUCLEOTIDE SEQUENCE</scope>
</reference>